<dbReference type="InterPro" id="IPR036291">
    <property type="entry name" value="NAD(P)-bd_dom_sf"/>
</dbReference>
<dbReference type="InterPro" id="IPR014027">
    <property type="entry name" value="UDP-Glc/GDP-Man_DH_C"/>
</dbReference>
<dbReference type="EMBL" id="JBDXSU010000007">
    <property type="protein sequence ID" value="MFB5190727.1"/>
    <property type="molecule type" value="Genomic_DNA"/>
</dbReference>
<evidence type="ECO:0000256" key="2">
    <source>
        <dbReference type="ARBA" id="ARBA00023027"/>
    </source>
</evidence>
<dbReference type="InterPro" id="IPR001732">
    <property type="entry name" value="UDP-Glc/GDP-Man_DH_N"/>
</dbReference>
<dbReference type="Gene3D" id="3.40.50.720">
    <property type="entry name" value="NAD(P)-binding Rossmann-like Domain"/>
    <property type="match status" value="2"/>
</dbReference>
<dbReference type="InterPro" id="IPR017476">
    <property type="entry name" value="UDP-Glc/GDP-Man"/>
</dbReference>
<dbReference type="PANTHER" id="PTHR43491:SF1">
    <property type="entry name" value="UDP-N-ACETYL-D-MANNOSAMINE DEHYDROGENASE"/>
    <property type="match status" value="1"/>
</dbReference>
<dbReference type="SUPFAM" id="SSF52413">
    <property type="entry name" value="UDP-glucose/GDP-mannose dehydrogenase C-terminal domain"/>
    <property type="match status" value="1"/>
</dbReference>
<dbReference type="InterPro" id="IPR036220">
    <property type="entry name" value="UDP-Glc/GDP-Man_DH_C_sf"/>
</dbReference>
<keyword evidence="6" id="KW-1185">Reference proteome</keyword>
<dbReference type="SUPFAM" id="SSF51735">
    <property type="entry name" value="NAD(P)-binding Rossmann-fold domains"/>
    <property type="match status" value="1"/>
</dbReference>
<dbReference type="Pfam" id="PF03720">
    <property type="entry name" value="UDPG_MGDP_dh_C"/>
    <property type="match status" value="1"/>
</dbReference>
<evidence type="ECO:0000256" key="3">
    <source>
        <dbReference type="PIRNR" id="PIRNR000124"/>
    </source>
</evidence>
<sequence length="443" mass="48854">MAISIQDTNAIADLLGYKIRAKNATVAIVGLGYVGLPNAVAKAKEGYHVIGVDLSTDKVAAILGGQSYIEDVDSKLLSELVGTQRLTATNHPRSLASADVIVICVPTPINEYKQPDLRFVERACADVARYIQEGALVVLESTTYPGTTEEILVPMLEEKGFRVGENVFVAYSPERIDPANKEYGVENTPTVVGGVTQTCGELARLYFGQNAVQVSSPKVAEMAKIYENSFRYVNIGFANEMALLCRDMGIDIWEVIHAASTKPFGFMPFYPSSGVGGHCIPVDPYYLSWKVRSLNLQSRMIETAGDINCRMPQYTCQRILEEFNSMKLPVEGRRIFIVGVAYKKDVSDVRESPALGLIEGLEQLGARIQIWDSHIQKVHVNGHDYYSVTHGVEEAIREADMVVIVTDHSDVNYEMIGENAKIIFDTKNVKDELGDIAGTYIRL</sequence>
<dbReference type="InterPro" id="IPR008927">
    <property type="entry name" value="6-PGluconate_DH-like_C_sf"/>
</dbReference>
<dbReference type="Pfam" id="PF00984">
    <property type="entry name" value="UDPG_MGDP_dh"/>
    <property type="match status" value="1"/>
</dbReference>
<dbReference type="InterPro" id="IPR028359">
    <property type="entry name" value="UDP_ManNAc/GlcNAc_DH"/>
</dbReference>
<dbReference type="InterPro" id="IPR014026">
    <property type="entry name" value="UDP-Glc/GDP-Man_DH_dimer"/>
</dbReference>
<dbReference type="NCBIfam" id="TIGR03026">
    <property type="entry name" value="NDP-sugDHase"/>
    <property type="match status" value="1"/>
</dbReference>
<dbReference type="PIRSF" id="PIRSF000124">
    <property type="entry name" value="UDPglc_GDPman_dh"/>
    <property type="match status" value="1"/>
</dbReference>
<evidence type="ECO:0000313" key="5">
    <source>
        <dbReference type="EMBL" id="MFB5190727.1"/>
    </source>
</evidence>
<dbReference type="SUPFAM" id="SSF48179">
    <property type="entry name" value="6-phosphogluconate dehydrogenase C-terminal domain-like"/>
    <property type="match status" value="1"/>
</dbReference>
<name>A0ABV5AGG2_9BACL</name>
<comment type="caution">
    <text evidence="5">The sequence shown here is derived from an EMBL/GenBank/DDBJ whole genome shotgun (WGS) entry which is preliminary data.</text>
</comment>
<dbReference type="Pfam" id="PF03721">
    <property type="entry name" value="UDPG_MGDP_dh_N"/>
    <property type="match status" value="1"/>
</dbReference>
<reference evidence="5 6" key="1">
    <citation type="journal article" date="2024" name="Int. J. Mol. Sci.">
        <title>Exploration of Alicyclobacillus spp. Genome in Search of Antibiotic Resistance.</title>
        <authorList>
            <person name="Bucka-Kolendo J."/>
            <person name="Kiousi D.E."/>
            <person name="Dekowska A."/>
            <person name="Mikolajczuk-Szczyrba A."/>
            <person name="Karadedos D.M."/>
            <person name="Michael P."/>
            <person name="Galanis A."/>
            <person name="Sokolowska B."/>
        </authorList>
    </citation>
    <scope>NUCLEOTIDE SEQUENCE [LARGE SCALE GENOMIC DNA]</scope>
    <source>
        <strain evidence="5 6">KKP 3000</strain>
    </source>
</reference>
<dbReference type="Proteomes" id="UP001579974">
    <property type="component" value="Unassembled WGS sequence"/>
</dbReference>
<feature type="domain" description="UDP-glucose/GDP-mannose dehydrogenase C-terminal" evidence="4">
    <location>
        <begin position="336"/>
        <end position="432"/>
    </location>
</feature>
<dbReference type="PANTHER" id="PTHR43491">
    <property type="entry name" value="UDP-N-ACETYL-D-MANNOSAMINE DEHYDROGENASE"/>
    <property type="match status" value="1"/>
</dbReference>
<keyword evidence="1" id="KW-0560">Oxidoreductase</keyword>
<organism evidence="5 6">
    <name type="scientific">Alicyclobacillus fastidiosus</name>
    <dbReference type="NCBI Taxonomy" id="392011"/>
    <lineage>
        <taxon>Bacteria</taxon>
        <taxon>Bacillati</taxon>
        <taxon>Bacillota</taxon>
        <taxon>Bacilli</taxon>
        <taxon>Bacillales</taxon>
        <taxon>Alicyclobacillaceae</taxon>
        <taxon>Alicyclobacillus</taxon>
    </lineage>
</organism>
<dbReference type="RefSeq" id="WP_275474499.1">
    <property type="nucleotide sequence ID" value="NZ_CP162940.1"/>
</dbReference>
<evidence type="ECO:0000313" key="6">
    <source>
        <dbReference type="Proteomes" id="UP001579974"/>
    </source>
</evidence>
<keyword evidence="2" id="KW-0520">NAD</keyword>
<dbReference type="SMART" id="SM00984">
    <property type="entry name" value="UDPG_MGDP_dh_C"/>
    <property type="match status" value="1"/>
</dbReference>
<evidence type="ECO:0000256" key="1">
    <source>
        <dbReference type="ARBA" id="ARBA00023002"/>
    </source>
</evidence>
<protein>
    <submittedName>
        <fullName evidence="5">Nucleotide sugar dehydrogenase</fullName>
    </submittedName>
</protein>
<comment type="similarity">
    <text evidence="3">Belongs to the UDP-glucose/GDP-mannose dehydrogenase family.</text>
</comment>
<dbReference type="PIRSF" id="PIRSF500136">
    <property type="entry name" value="UDP_ManNAc_DH"/>
    <property type="match status" value="1"/>
</dbReference>
<accession>A0ABV5AGG2</accession>
<gene>
    <name evidence="5" type="ORF">KKP3000_004212</name>
</gene>
<proteinExistence type="inferred from homology"/>
<evidence type="ECO:0000259" key="4">
    <source>
        <dbReference type="SMART" id="SM00984"/>
    </source>
</evidence>